<gene>
    <name evidence="1" type="ORF">BDA99DRAFT_537594</name>
</gene>
<proteinExistence type="predicted"/>
<name>A0AAD5PDX9_9FUNG</name>
<sequence length="213" mass="24857">MGIIDYVNLVYQFENVSPEDLDPMSDDPIKDLQWALAIRSEVYQGDEFEQQGYLQDPGDQCGFRRVLLPPPPHIGRNNMSVDIGNTNKTTKTDMSYRDPDVKAPETKFEWTFYDLHRIQRWLSSHVQFMALKAAIDVVVLAMPVWRTDKAQFYYGQRGGYIFIQSDIAILFIIYEYNYVEWGSVTNDHGSYYDDDRTHFSDIGSKNNITIYYN</sequence>
<dbReference type="EMBL" id="JAIXMP010000014">
    <property type="protein sequence ID" value="KAI9262249.1"/>
    <property type="molecule type" value="Genomic_DNA"/>
</dbReference>
<evidence type="ECO:0000313" key="2">
    <source>
        <dbReference type="Proteomes" id="UP001209540"/>
    </source>
</evidence>
<reference evidence="1" key="2">
    <citation type="submission" date="2023-02" db="EMBL/GenBank/DDBJ databases">
        <authorList>
            <consortium name="DOE Joint Genome Institute"/>
            <person name="Mondo S.J."/>
            <person name="Chang Y."/>
            <person name="Wang Y."/>
            <person name="Ahrendt S."/>
            <person name="Andreopoulos W."/>
            <person name="Barry K."/>
            <person name="Beard J."/>
            <person name="Benny G.L."/>
            <person name="Blankenship S."/>
            <person name="Bonito G."/>
            <person name="Cuomo C."/>
            <person name="Desiro A."/>
            <person name="Gervers K.A."/>
            <person name="Hundley H."/>
            <person name="Kuo A."/>
            <person name="LaButti K."/>
            <person name="Lang B.F."/>
            <person name="Lipzen A."/>
            <person name="O'Donnell K."/>
            <person name="Pangilinan J."/>
            <person name="Reynolds N."/>
            <person name="Sandor L."/>
            <person name="Smith M.W."/>
            <person name="Tsang A."/>
            <person name="Grigoriev I.V."/>
            <person name="Stajich J.E."/>
            <person name="Spatafora J.W."/>
        </authorList>
    </citation>
    <scope>NUCLEOTIDE SEQUENCE</scope>
    <source>
        <strain evidence="1">RSA 2281</strain>
    </source>
</reference>
<organism evidence="1 2">
    <name type="scientific">Phascolomyces articulosus</name>
    <dbReference type="NCBI Taxonomy" id="60185"/>
    <lineage>
        <taxon>Eukaryota</taxon>
        <taxon>Fungi</taxon>
        <taxon>Fungi incertae sedis</taxon>
        <taxon>Mucoromycota</taxon>
        <taxon>Mucoromycotina</taxon>
        <taxon>Mucoromycetes</taxon>
        <taxon>Mucorales</taxon>
        <taxon>Lichtheimiaceae</taxon>
        <taxon>Phascolomyces</taxon>
    </lineage>
</organism>
<dbReference type="Proteomes" id="UP001209540">
    <property type="component" value="Unassembled WGS sequence"/>
</dbReference>
<keyword evidence="2" id="KW-1185">Reference proteome</keyword>
<evidence type="ECO:0000313" key="1">
    <source>
        <dbReference type="EMBL" id="KAI9262249.1"/>
    </source>
</evidence>
<comment type="caution">
    <text evidence="1">The sequence shown here is derived from an EMBL/GenBank/DDBJ whole genome shotgun (WGS) entry which is preliminary data.</text>
</comment>
<dbReference type="AlphaFoldDB" id="A0AAD5PDX9"/>
<protein>
    <submittedName>
        <fullName evidence="1">Uncharacterized protein</fullName>
    </submittedName>
</protein>
<reference evidence="1" key="1">
    <citation type="journal article" date="2022" name="IScience">
        <title>Evolution of zygomycete secretomes and the origins of terrestrial fungal ecologies.</title>
        <authorList>
            <person name="Chang Y."/>
            <person name="Wang Y."/>
            <person name="Mondo S."/>
            <person name="Ahrendt S."/>
            <person name="Andreopoulos W."/>
            <person name="Barry K."/>
            <person name="Beard J."/>
            <person name="Benny G.L."/>
            <person name="Blankenship S."/>
            <person name="Bonito G."/>
            <person name="Cuomo C."/>
            <person name="Desiro A."/>
            <person name="Gervers K.A."/>
            <person name="Hundley H."/>
            <person name="Kuo A."/>
            <person name="LaButti K."/>
            <person name="Lang B.F."/>
            <person name="Lipzen A."/>
            <person name="O'Donnell K."/>
            <person name="Pangilinan J."/>
            <person name="Reynolds N."/>
            <person name="Sandor L."/>
            <person name="Smith M.E."/>
            <person name="Tsang A."/>
            <person name="Grigoriev I.V."/>
            <person name="Stajich J.E."/>
            <person name="Spatafora J.W."/>
        </authorList>
    </citation>
    <scope>NUCLEOTIDE SEQUENCE</scope>
    <source>
        <strain evidence="1">RSA 2281</strain>
    </source>
</reference>
<accession>A0AAD5PDX9</accession>